<evidence type="ECO:0000256" key="2">
    <source>
        <dbReference type="ARBA" id="ARBA00022475"/>
    </source>
</evidence>
<keyword evidence="7 8" id="KW-0472">Membrane</keyword>
<dbReference type="RefSeq" id="WP_138602505.1">
    <property type="nucleotide sequence ID" value="NZ_VCIA01000001.1"/>
</dbReference>
<evidence type="ECO:0000256" key="4">
    <source>
        <dbReference type="ARBA" id="ARBA00022960"/>
    </source>
</evidence>
<proteinExistence type="inferred from homology"/>
<sequence>MKRTFLKLLGTVALINVIARLLGFAREVIIGYQYGTGYEADSIITAFTIPNFVYIVVGGAITTAFISVYSKTADSNKHTFVQTVLTGLGIIIGVLTILFVFIPEFWMNLFFGGLSSEAMALTSNLFVLMAPATFFLALAMALSGLHNVHNNFRLTAMSTLIFNAVFLIIGFGLTSIMSAYAYGLGALLGSFFMLAFLVTYIRKQAIMPFRIRLVPMPEITRFVKMALPIIFGGATIQFYFIIQRIYAADLSEGVIAAMNYASKMTQFPQAVLMTSVTTVIYPMLAKAVNDGDAQKLTKAYQQGFHMPCTLLLPATVFIFMYAKDIIAFIFEYGHFDAQSTNATYPLLQVFSFGIFALALNTYVTRFFYARENAYLPIGMNVLSVFGVNILVITLLIDDLGAQAIALGTVVASIVNMLLLLAAAKHKLGLVVSSWRGIGKLASFVGGAAVLIYCTSLVPIDSHVWSLVIGGGVTGMLVLLGLKWSGGMKRG</sequence>
<protein>
    <recommendedName>
        <fullName evidence="8">Lipid II flippase</fullName>
    </recommendedName>
</protein>
<dbReference type="PIRSF" id="PIRSF002869">
    <property type="entry name" value="MviN"/>
    <property type="match status" value="1"/>
</dbReference>
<comment type="subcellular location">
    <subcellularLocation>
        <location evidence="1">Cell membrane</location>
        <topology evidence="1">Multi-pass membrane protein</topology>
    </subcellularLocation>
</comment>
<feature type="transmembrane region" description="Helical" evidence="9">
    <location>
        <begin position="80"/>
        <end position="102"/>
    </location>
</feature>
<feature type="transmembrane region" description="Helical" evidence="9">
    <location>
        <begin position="342"/>
        <end position="362"/>
    </location>
</feature>
<feature type="transmembrane region" description="Helical" evidence="9">
    <location>
        <begin position="440"/>
        <end position="457"/>
    </location>
</feature>
<name>A0A5S3QIL5_9BACI</name>
<feature type="transmembrane region" description="Helical" evidence="9">
    <location>
        <begin position="374"/>
        <end position="396"/>
    </location>
</feature>
<feature type="transmembrane region" description="Helical" evidence="9">
    <location>
        <begin position="122"/>
        <end position="142"/>
    </location>
</feature>
<keyword evidence="6 9" id="KW-1133">Transmembrane helix</keyword>
<dbReference type="Proteomes" id="UP000306980">
    <property type="component" value="Unassembled WGS sequence"/>
</dbReference>
<dbReference type="GO" id="GO:0009252">
    <property type="term" value="P:peptidoglycan biosynthetic process"/>
    <property type="evidence" value="ECO:0007669"/>
    <property type="project" value="UniProtKB-UniRule"/>
</dbReference>
<evidence type="ECO:0000256" key="9">
    <source>
        <dbReference type="SAM" id="Phobius"/>
    </source>
</evidence>
<keyword evidence="5 8" id="KW-0573">Peptidoglycan synthesis</keyword>
<evidence type="ECO:0000256" key="7">
    <source>
        <dbReference type="ARBA" id="ARBA00023136"/>
    </source>
</evidence>
<dbReference type="AlphaFoldDB" id="A0A5S3QIL5"/>
<feature type="transmembrane region" description="Helical" evidence="9">
    <location>
        <begin position="43"/>
        <end position="68"/>
    </location>
</feature>
<evidence type="ECO:0000256" key="3">
    <source>
        <dbReference type="ARBA" id="ARBA00022692"/>
    </source>
</evidence>
<dbReference type="EMBL" id="VCIA01000001">
    <property type="protein sequence ID" value="TMN21770.1"/>
    <property type="molecule type" value="Genomic_DNA"/>
</dbReference>
<keyword evidence="4 8" id="KW-0133">Cell shape</keyword>
<evidence type="ECO:0000256" key="8">
    <source>
        <dbReference type="PIRNR" id="PIRNR002869"/>
    </source>
</evidence>
<feature type="transmembrane region" description="Helical" evidence="9">
    <location>
        <begin position="402"/>
        <end position="420"/>
    </location>
</feature>
<dbReference type="InterPro" id="IPR004268">
    <property type="entry name" value="MurJ"/>
</dbReference>
<feature type="transmembrane region" description="Helical" evidence="9">
    <location>
        <begin position="222"/>
        <end position="246"/>
    </location>
</feature>
<dbReference type="PANTHER" id="PTHR47019:SF1">
    <property type="entry name" value="LIPID II FLIPPASE MURJ"/>
    <property type="match status" value="1"/>
</dbReference>
<dbReference type="NCBIfam" id="TIGR01695">
    <property type="entry name" value="murJ_mviN"/>
    <property type="match status" value="1"/>
</dbReference>
<feature type="transmembrane region" description="Helical" evidence="9">
    <location>
        <begin position="154"/>
        <end position="173"/>
    </location>
</feature>
<accession>A0A5S3QIL5</accession>
<evidence type="ECO:0000256" key="1">
    <source>
        <dbReference type="ARBA" id="ARBA00004651"/>
    </source>
</evidence>
<comment type="similarity">
    <text evidence="8">Belongs to the MurJ/MviN family.</text>
</comment>
<reference evidence="10 11" key="1">
    <citation type="submission" date="2019-05" db="EMBL/GenBank/DDBJ databases">
        <title>Genomic analysis of Lentibacillus sp. NKC220-2.</title>
        <authorList>
            <person name="Oh Y.J."/>
        </authorList>
    </citation>
    <scope>NUCLEOTIDE SEQUENCE [LARGE SCALE GENOMIC DNA]</scope>
    <source>
        <strain evidence="10 11">NKC220-2</strain>
    </source>
</reference>
<keyword evidence="8" id="KW-0961">Cell wall biogenesis/degradation</keyword>
<evidence type="ECO:0000256" key="6">
    <source>
        <dbReference type="ARBA" id="ARBA00022989"/>
    </source>
</evidence>
<keyword evidence="3 9" id="KW-0812">Transmembrane</keyword>
<evidence type="ECO:0000313" key="10">
    <source>
        <dbReference type="EMBL" id="TMN21770.1"/>
    </source>
</evidence>
<dbReference type="CDD" id="cd13123">
    <property type="entry name" value="MATE_MurJ_like"/>
    <property type="match status" value="1"/>
</dbReference>
<dbReference type="GO" id="GO:0005886">
    <property type="term" value="C:plasma membrane"/>
    <property type="evidence" value="ECO:0007669"/>
    <property type="project" value="UniProtKB-SubCell"/>
</dbReference>
<feature type="transmembrane region" description="Helical" evidence="9">
    <location>
        <begin position="266"/>
        <end position="284"/>
    </location>
</feature>
<organism evidence="10 11">
    <name type="scientific">Lentibacillus cibarius</name>
    <dbReference type="NCBI Taxonomy" id="2583219"/>
    <lineage>
        <taxon>Bacteria</taxon>
        <taxon>Bacillati</taxon>
        <taxon>Bacillota</taxon>
        <taxon>Bacilli</taxon>
        <taxon>Bacillales</taxon>
        <taxon>Bacillaceae</taxon>
        <taxon>Lentibacillus</taxon>
    </lineage>
</organism>
<gene>
    <name evidence="10" type="primary">murJ</name>
    <name evidence="10" type="ORF">FFL34_06340</name>
</gene>
<evidence type="ECO:0000313" key="11">
    <source>
        <dbReference type="Proteomes" id="UP000306980"/>
    </source>
</evidence>
<keyword evidence="2 8" id="KW-1003">Cell membrane</keyword>
<comment type="function">
    <text evidence="8">Involved in peptidoglycan biosynthesis. Transports lipid-linked peptidoglycan precursors from the inner to the outer leaflet of the cytoplasmic membrane.</text>
</comment>
<feature type="transmembrane region" description="Helical" evidence="9">
    <location>
        <begin position="179"/>
        <end position="201"/>
    </location>
</feature>
<dbReference type="PRINTS" id="PR01806">
    <property type="entry name" value="VIRFACTRMVIN"/>
</dbReference>
<keyword evidence="8" id="KW-0813">Transport</keyword>
<dbReference type="GO" id="GO:0034204">
    <property type="term" value="P:lipid translocation"/>
    <property type="evidence" value="ECO:0007669"/>
    <property type="project" value="TreeGrafter"/>
</dbReference>
<dbReference type="Pfam" id="PF03023">
    <property type="entry name" value="MurJ"/>
    <property type="match status" value="1"/>
</dbReference>
<dbReference type="PANTHER" id="PTHR47019">
    <property type="entry name" value="LIPID II FLIPPASE MURJ"/>
    <property type="match status" value="1"/>
</dbReference>
<dbReference type="GO" id="GO:0071555">
    <property type="term" value="P:cell wall organization"/>
    <property type="evidence" value="ECO:0007669"/>
    <property type="project" value="UniProtKB-UniRule"/>
</dbReference>
<dbReference type="GO" id="GO:0015648">
    <property type="term" value="F:lipid-linked peptidoglycan transporter activity"/>
    <property type="evidence" value="ECO:0007669"/>
    <property type="project" value="UniProtKB-UniRule"/>
</dbReference>
<feature type="transmembrane region" description="Helical" evidence="9">
    <location>
        <begin position="463"/>
        <end position="481"/>
    </location>
</feature>
<dbReference type="GO" id="GO:0008360">
    <property type="term" value="P:regulation of cell shape"/>
    <property type="evidence" value="ECO:0007669"/>
    <property type="project" value="UniProtKB-UniRule"/>
</dbReference>
<dbReference type="InterPro" id="IPR051050">
    <property type="entry name" value="Lipid_II_flippase_MurJ/MviN"/>
</dbReference>
<comment type="caution">
    <text evidence="10">The sequence shown here is derived from an EMBL/GenBank/DDBJ whole genome shotgun (WGS) entry which is preliminary data.</text>
</comment>
<feature type="transmembrane region" description="Helical" evidence="9">
    <location>
        <begin position="304"/>
        <end position="322"/>
    </location>
</feature>
<evidence type="ECO:0000256" key="5">
    <source>
        <dbReference type="ARBA" id="ARBA00022984"/>
    </source>
</evidence>
<dbReference type="OrthoDB" id="9804143at2"/>